<feature type="transmembrane region" description="Helical" evidence="1">
    <location>
        <begin position="63"/>
        <end position="86"/>
    </location>
</feature>
<evidence type="ECO:0000313" key="2">
    <source>
        <dbReference type="EMBL" id="CAL1587880.1"/>
    </source>
</evidence>
<keyword evidence="1" id="KW-1133">Transmembrane helix</keyword>
<dbReference type="EMBL" id="OZ035840">
    <property type="protein sequence ID" value="CAL1587880.1"/>
    <property type="molecule type" value="Genomic_DNA"/>
</dbReference>
<feature type="transmembrane region" description="Helical" evidence="1">
    <location>
        <begin position="7"/>
        <end position="30"/>
    </location>
</feature>
<gene>
    <name evidence="2" type="ORF">KC01_LOCUS17787</name>
</gene>
<name>A0AAV2KIQ2_KNICA</name>
<protein>
    <recommendedName>
        <fullName evidence="4">NADH dehydrogenase subunit 6</fullName>
    </recommendedName>
</protein>
<keyword evidence="1" id="KW-0472">Membrane</keyword>
<evidence type="ECO:0008006" key="4">
    <source>
        <dbReference type="Google" id="ProtNLM"/>
    </source>
</evidence>
<keyword evidence="1" id="KW-0812">Transmembrane</keyword>
<accession>A0AAV2KIQ2</accession>
<dbReference type="Proteomes" id="UP001497482">
    <property type="component" value="Chromosome 18"/>
</dbReference>
<evidence type="ECO:0000313" key="3">
    <source>
        <dbReference type="Proteomes" id="UP001497482"/>
    </source>
</evidence>
<keyword evidence="3" id="KW-1185">Reference proteome</keyword>
<organism evidence="2 3">
    <name type="scientific">Knipowitschia caucasica</name>
    <name type="common">Caucasian dwarf goby</name>
    <name type="synonym">Pomatoschistus caucasicus</name>
    <dbReference type="NCBI Taxonomy" id="637954"/>
    <lineage>
        <taxon>Eukaryota</taxon>
        <taxon>Metazoa</taxon>
        <taxon>Chordata</taxon>
        <taxon>Craniata</taxon>
        <taxon>Vertebrata</taxon>
        <taxon>Euteleostomi</taxon>
        <taxon>Actinopterygii</taxon>
        <taxon>Neopterygii</taxon>
        <taxon>Teleostei</taxon>
        <taxon>Neoteleostei</taxon>
        <taxon>Acanthomorphata</taxon>
        <taxon>Gobiaria</taxon>
        <taxon>Gobiiformes</taxon>
        <taxon>Gobioidei</taxon>
        <taxon>Gobiidae</taxon>
        <taxon>Gobiinae</taxon>
        <taxon>Knipowitschia</taxon>
    </lineage>
</organism>
<feature type="transmembrane region" description="Helical" evidence="1">
    <location>
        <begin position="36"/>
        <end position="56"/>
    </location>
</feature>
<proteinExistence type="predicted"/>
<sequence length="105" mass="11073">MLFGGFVLGFGVVVGCVGGVGVFVVGVWWWGGWLCWGIVLLLGWVVWLCGVSGFFWIYGGGGFFCCVCLGLWVVVGFGGEVCGYWVGSLEGGWGCCGVFFGVGYV</sequence>
<evidence type="ECO:0000256" key="1">
    <source>
        <dbReference type="SAM" id="Phobius"/>
    </source>
</evidence>
<reference evidence="2 3" key="1">
    <citation type="submission" date="2024-04" db="EMBL/GenBank/DDBJ databases">
        <authorList>
            <person name="Waldvogel A.-M."/>
            <person name="Schoenle A."/>
        </authorList>
    </citation>
    <scope>NUCLEOTIDE SEQUENCE [LARGE SCALE GENOMIC DNA]</scope>
</reference>
<dbReference type="AlphaFoldDB" id="A0AAV2KIQ2"/>